<dbReference type="SUPFAM" id="SSF52058">
    <property type="entry name" value="L domain-like"/>
    <property type="match status" value="1"/>
</dbReference>
<dbReference type="PANTHER" id="PTHR15140:SF33">
    <property type="entry name" value="LATE BLIGHT RESISTANCE PROTEIN HOMOLOG R1A-3 ISOFORM X1"/>
    <property type="match status" value="1"/>
</dbReference>
<dbReference type="InterPro" id="IPR032675">
    <property type="entry name" value="LRR_dom_sf"/>
</dbReference>
<keyword evidence="3" id="KW-0677">Repeat</keyword>
<dbReference type="PANTHER" id="PTHR15140">
    <property type="entry name" value="TUBULIN-SPECIFIC CHAPERONE E"/>
    <property type="match status" value="1"/>
</dbReference>
<dbReference type="FunFam" id="1.10.10.10:FF:000322">
    <property type="entry name" value="Probable disease resistance protein At1g63360"/>
    <property type="match status" value="1"/>
</dbReference>
<dbReference type="OrthoDB" id="912582at2759"/>
<keyword evidence="4" id="KW-0547">Nucleotide-binding</keyword>
<comment type="caution">
    <text evidence="9">The sequence shown here is derived from an EMBL/GenBank/DDBJ whole genome shotgun (WGS) entry which is preliminary data.</text>
</comment>
<feature type="domain" description="Disease resistance protein winged helix" evidence="7">
    <location>
        <begin position="15"/>
        <end position="77"/>
    </location>
</feature>
<evidence type="ECO:0000256" key="3">
    <source>
        <dbReference type="ARBA" id="ARBA00022737"/>
    </source>
</evidence>
<dbReference type="Pfam" id="PF23559">
    <property type="entry name" value="WHD_DRP"/>
    <property type="match status" value="1"/>
</dbReference>
<dbReference type="InterPro" id="IPR055414">
    <property type="entry name" value="LRR_R13L4/SHOC2-like"/>
</dbReference>
<comment type="similarity">
    <text evidence="1">Belongs to the disease resistance NB-LRR family.</text>
</comment>
<gene>
    <name evidence="9" type="ORF">PHJA_002713400</name>
</gene>
<feature type="domain" description="Disease resistance R13L4/SHOC-2-like LRR" evidence="8">
    <location>
        <begin position="146"/>
        <end position="356"/>
    </location>
</feature>
<proteinExistence type="inferred from homology"/>
<dbReference type="GO" id="GO:0006952">
    <property type="term" value="P:defense response"/>
    <property type="evidence" value="ECO:0007669"/>
    <property type="project" value="UniProtKB-KW"/>
</dbReference>
<name>A0A830D4Z9_9LAMI</name>
<keyword evidence="10" id="KW-1185">Reference proteome</keyword>
<evidence type="ECO:0000259" key="7">
    <source>
        <dbReference type="Pfam" id="PF23559"/>
    </source>
</evidence>
<evidence type="ECO:0000259" key="8">
    <source>
        <dbReference type="Pfam" id="PF23598"/>
    </source>
</evidence>
<accession>A0A830D4Z9</accession>
<evidence type="ECO:0000256" key="2">
    <source>
        <dbReference type="ARBA" id="ARBA00022614"/>
    </source>
</evidence>
<evidence type="ECO:0000256" key="6">
    <source>
        <dbReference type="ARBA" id="ARBA00022840"/>
    </source>
</evidence>
<keyword evidence="5" id="KW-0611">Plant defense</keyword>
<dbReference type="Proteomes" id="UP000653305">
    <property type="component" value="Unassembled WGS sequence"/>
</dbReference>
<protein>
    <submittedName>
        <fullName evidence="9">Putative late blight resistance protein homolog r1a-6</fullName>
    </submittedName>
</protein>
<dbReference type="AlphaFoldDB" id="A0A830D4Z9"/>
<dbReference type="InterPro" id="IPR036388">
    <property type="entry name" value="WH-like_DNA-bd_sf"/>
</dbReference>
<reference evidence="9" key="1">
    <citation type="submission" date="2020-07" db="EMBL/GenBank/DDBJ databases">
        <title>Ethylene signaling mediates host invasion by parasitic plants.</title>
        <authorList>
            <person name="Yoshida S."/>
        </authorList>
    </citation>
    <scope>NUCLEOTIDE SEQUENCE</scope>
    <source>
        <strain evidence="9">Okayama</strain>
    </source>
</reference>
<dbReference type="GO" id="GO:0005524">
    <property type="term" value="F:ATP binding"/>
    <property type="evidence" value="ECO:0007669"/>
    <property type="project" value="UniProtKB-KW"/>
</dbReference>
<evidence type="ECO:0000256" key="5">
    <source>
        <dbReference type="ARBA" id="ARBA00022821"/>
    </source>
</evidence>
<evidence type="ECO:0000313" key="9">
    <source>
        <dbReference type="EMBL" id="GFQ05693.1"/>
    </source>
</evidence>
<dbReference type="Gene3D" id="3.80.10.10">
    <property type="entry name" value="Ribonuclease Inhibitor"/>
    <property type="match status" value="1"/>
</dbReference>
<organism evidence="9 10">
    <name type="scientific">Phtheirospermum japonicum</name>
    <dbReference type="NCBI Taxonomy" id="374723"/>
    <lineage>
        <taxon>Eukaryota</taxon>
        <taxon>Viridiplantae</taxon>
        <taxon>Streptophyta</taxon>
        <taxon>Embryophyta</taxon>
        <taxon>Tracheophyta</taxon>
        <taxon>Spermatophyta</taxon>
        <taxon>Magnoliopsida</taxon>
        <taxon>eudicotyledons</taxon>
        <taxon>Gunneridae</taxon>
        <taxon>Pentapetalae</taxon>
        <taxon>asterids</taxon>
        <taxon>lamiids</taxon>
        <taxon>Lamiales</taxon>
        <taxon>Orobanchaceae</taxon>
        <taxon>Orobanchaceae incertae sedis</taxon>
        <taxon>Phtheirospermum</taxon>
    </lineage>
</organism>
<dbReference type="InterPro" id="IPR058922">
    <property type="entry name" value="WHD_DRP"/>
</dbReference>
<evidence type="ECO:0000256" key="1">
    <source>
        <dbReference type="ARBA" id="ARBA00008894"/>
    </source>
</evidence>
<keyword evidence="6" id="KW-0067">ATP-binding</keyword>
<dbReference type="EMBL" id="BMAC01001109">
    <property type="protein sequence ID" value="GFQ05693.1"/>
    <property type="molecule type" value="Genomic_DNA"/>
</dbReference>
<evidence type="ECO:0000256" key="4">
    <source>
        <dbReference type="ARBA" id="ARBA00022741"/>
    </source>
</evidence>
<sequence length="490" mass="56981">MLPRHLQSCFLYMGVFPKYYEIRTSKLIKLWVSEGFIEEASSSNKSLEKIAEEYLDDLVSRNLILVCKKSSRGRTLSLSYKMLPQHLKSCFLYICISEARNKNLFHVIKKYPESFPDRARGLCFHNNTLLGFKQVHNNLIESVPIARSLLCFGPQHQHLLRVYLHFSSLRVLDAVTIRFYKFPHQVVELVELRYLAITYDGEIPPSISGLYNLEVFIVRRHHESLKYSEAPVYLPMEIWKLCKLRHLQCMGYDLPDPSKEYGFYDLKHLSTLSGVSAHSCNQRVLERIPNLMKLVIQVESLYDLIDICNSFRSSHLLKHLESFKCMVVNPGIGSQVVPISPYFPTSLRKITLNGCGFSWRDMTYIGGIGNLEVLKLKRCAFRGPEWATNEYEFRDLKVLLLEDLDIEHWITNRSGFCFSDLRHLIIRHCYKLREIPSAIGYIKKLEIIEVDDCSPSLVISAQQIQQLRIGNDLSLELRIHSSWDDKKLQR</sequence>
<dbReference type="Pfam" id="PF23598">
    <property type="entry name" value="LRR_14"/>
    <property type="match status" value="1"/>
</dbReference>
<evidence type="ECO:0000313" key="10">
    <source>
        <dbReference type="Proteomes" id="UP000653305"/>
    </source>
</evidence>
<dbReference type="Gene3D" id="1.10.10.10">
    <property type="entry name" value="Winged helix-like DNA-binding domain superfamily/Winged helix DNA-binding domain"/>
    <property type="match status" value="1"/>
</dbReference>
<keyword evidence="2" id="KW-0433">Leucine-rich repeat</keyword>